<protein>
    <submittedName>
        <fullName evidence="1">Uncharacterized protein</fullName>
    </submittedName>
</protein>
<reference evidence="1 2" key="1">
    <citation type="submission" date="2014-04" db="EMBL/GenBank/DDBJ databases">
        <authorList>
            <consortium name="DOE Joint Genome Institute"/>
            <person name="Kuo A."/>
            <person name="Girlanda M."/>
            <person name="Perotto S."/>
            <person name="Kohler A."/>
            <person name="Nagy L.G."/>
            <person name="Floudas D."/>
            <person name="Copeland A."/>
            <person name="Barry K.W."/>
            <person name="Cichocki N."/>
            <person name="Veneault-Fourrey C."/>
            <person name="LaButti K."/>
            <person name="Lindquist E.A."/>
            <person name="Lipzen A."/>
            <person name="Lundell T."/>
            <person name="Morin E."/>
            <person name="Murat C."/>
            <person name="Sun H."/>
            <person name="Tunlid A."/>
            <person name="Henrissat B."/>
            <person name="Grigoriev I.V."/>
            <person name="Hibbett D.S."/>
            <person name="Martin F."/>
            <person name="Nordberg H.P."/>
            <person name="Cantor M.N."/>
            <person name="Hua S.X."/>
        </authorList>
    </citation>
    <scope>NUCLEOTIDE SEQUENCE [LARGE SCALE GENOMIC DNA]</scope>
    <source>
        <strain evidence="1 2">MUT 4182</strain>
    </source>
</reference>
<dbReference type="AlphaFoldDB" id="A0A0C3QSD1"/>
<dbReference type="OrthoDB" id="3324679at2759"/>
<dbReference type="HOGENOM" id="CLU_1961202_0_0_1"/>
<keyword evidence="2" id="KW-1185">Reference proteome</keyword>
<organism evidence="1 2">
    <name type="scientific">Tulasnella calospora MUT 4182</name>
    <dbReference type="NCBI Taxonomy" id="1051891"/>
    <lineage>
        <taxon>Eukaryota</taxon>
        <taxon>Fungi</taxon>
        <taxon>Dikarya</taxon>
        <taxon>Basidiomycota</taxon>
        <taxon>Agaricomycotina</taxon>
        <taxon>Agaricomycetes</taxon>
        <taxon>Cantharellales</taxon>
        <taxon>Tulasnellaceae</taxon>
        <taxon>Tulasnella</taxon>
    </lineage>
</organism>
<dbReference type="EMBL" id="KN822959">
    <property type="protein sequence ID" value="KIO31821.1"/>
    <property type="molecule type" value="Genomic_DNA"/>
</dbReference>
<evidence type="ECO:0000313" key="1">
    <source>
        <dbReference type="EMBL" id="KIO31821.1"/>
    </source>
</evidence>
<reference evidence="2" key="2">
    <citation type="submission" date="2015-01" db="EMBL/GenBank/DDBJ databases">
        <title>Evolutionary Origins and Diversification of the Mycorrhizal Mutualists.</title>
        <authorList>
            <consortium name="DOE Joint Genome Institute"/>
            <consortium name="Mycorrhizal Genomics Consortium"/>
            <person name="Kohler A."/>
            <person name="Kuo A."/>
            <person name="Nagy L.G."/>
            <person name="Floudas D."/>
            <person name="Copeland A."/>
            <person name="Barry K.W."/>
            <person name="Cichocki N."/>
            <person name="Veneault-Fourrey C."/>
            <person name="LaButti K."/>
            <person name="Lindquist E.A."/>
            <person name="Lipzen A."/>
            <person name="Lundell T."/>
            <person name="Morin E."/>
            <person name="Murat C."/>
            <person name="Riley R."/>
            <person name="Ohm R."/>
            <person name="Sun H."/>
            <person name="Tunlid A."/>
            <person name="Henrissat B."/>
            <person name="Grigoriev I.V."/>
            <person name="Hibbett D.S."/>
            <person name="Martin F."/>
        </authorList>
    </citation>
    <scope>NUCLEOTIDE SEQUENCE [LARGE SCALE GENOMIC DNA]</scope>
    <source>
        <strain evidence="2">MUT 4182</strain>
    </source>
</reference>
<accession>A0A0C3QSD1</accession>
<proteinExistence type="predicted"/>
<sequence>MTKSKIYMLTTPETWPEWSRLTQAALLSTEAWRHVKAKVVAPTAKDSLNPMAEEAREIRIHKENQDRALSIILEHLDPANACLVTKMTVNDAWTTLEKTHNQQTGNRQYSWG</sequence>
<dbReference type="Proteomes" id="UP000054248">
    <property type="component" value="Unassembled WGS sequence"/>
</dbReference>
<name>A0A0C3QSD1_9AGAM</name>
<gene>
    <name evidence="1" type="ORF">M407DRAFT_19095</name>
</gene>
<evidence type="ECO:0000313" key="2">
    <source>
        <dbReference type="Proteomes" id="UP000054248"/>
    </source>
</evidence>